<dbReference type="GeneID" id="56039176"/>
<keyword evidence="1" id="KW-0812">Transmembrane</keyword>
<evidence type="ECO:0000313" key="2">
    <source>
        <dbReference type="EMBL" id="QLG63320.1"/>
    </source>
</evidence>
<dbReference type="RefSeq" id="WP_179269905.1">
    <property type="nucleotide sequence ID" value="NZ_CP058579.1"/>
</dbReference>
<name>A0A7D5QDJ3_9EURY</name>
<dbReference type="EMBL" id="CP058579">
    <property type="protein sequence ID" value="QLG63320.1"/>
    <property type="molecule type" value="Genomic_DNA"/>
</dbReference>
<dbReference type="KEGG" id="halu:HUG12_16915"/>
<evidence type="ECO:0000256" key="1">
    <source>
        <dbReference type="SAM" id="Phobius"/>
    </source>
</evidence>
<reference evidence="2 3" key="1">
    <citation type="submission" date="2020-06" db="EMBL/GenBank/DDBJ databases">
        <title>NJ-3-1, isolated from saline soil.</title>
        <authorList>
            <person name="Cui H.L."/>
            <person name="Shi X."/>
        </authorList>
    </citation>
    <scope>NUCLEOTIDE SEQUENCE [LARGE SCALE GENOMIC DNA]</scope>
    <source>
        <strain evidence="2 3">NJ-3-1</strain>
    </source>
</reference>
<dbReference type="Proteomes" id="UP000509626">
    <property type="component" value="Chromosome"/>
</dbReference>
<gene>
    <name evidence="2" type="ORF">HUG12_16915</name>
</gene>
<organism evidence="2 3">
    <name type="scientific">Halorarum salinum</name>
    <dbReference type="NCBI Taxonomy" id="2743089"/>
    <lineage>
        <taxon>Archaea</taxon>
        <taxon>Methanobacteriati</taxon>
        <taxon>Methanobacteriota</taxon>
        <taxon>Stenosarchaea group</taxon>
        <taxon>Halobacteria</taxon>
        <taxon>Halobacteriales</taxon>
        <taxon>Haloferacaceae</taxon>
        <taxon>Halorarum</taxon>
    </lineage>
</organism>
<accession>A0A7D5QDJ3</accession>
<keyword evidence="1" id="KW-0472">Membrane</keyword>
<feature type="transmembrane region" description="Helical" evidence="1">
    <location>
        <begin position="166"/>
        <end position="185"/>
    </location>
</feature>
<dbReference type="AlphaFoldDB" id="A0A7D5QDJ3"/>
<keyword evidence="3" id="KW-1185">Reference proteome</keyword>
<keyword evidence="1" id="KW-1133">Transmembrane helix</keyword>
<feature type="transmembrane region" description="Helical" evidence="1">
    <location>
        <begin position="12"/>
        <end position="41"/>
    </location>
</feature>
<sequence>MAMLMTSNGYNSLPAFLSFTGVILALGGGLSIFLVGLAVLFKVFPAIQPILLNSDAITSIGLAYDIIGAMLISYDAVAGTGVLAQLLWYLKRKRISLSKRLLMLFYLLNPPLKREKDGINAHLNAIKRGKDVKNADLSKRAIGEPPGVQSEYDQFREIQRPAVIKWFGFVLLSLGFIMQFIAIHIPE</sequence>
<feature type="transmembrane region" description="Helical" evidence="1">
    <location>
        <begin position="61"/>
        <end position="90"/>
    </location>
</feature>
<proteinExistence type="predicted"/>
<evidence type="ECO:0000313" key="3">
    <source>
        <dbReference type="Proteomes" id="UP000509626"/>
    </source>
</evidence>
<protein>
    <submittedName>
        <fullName evidence="2">Uncharacterized protein</fullName>
    </submittedName>
</protein>